<reference evidence="1 2" key="1">
    <citation type="submission" date="2016-07" db="EMBL/GenBank/DDBJ databases">
        <title>Multiple horizontal gene transfer events from other fungi enriched the ability of initially mycotrophic Trichoderma (Ascomycota) to feed on dead plant biomass.</title>
        <authorList>
            <consortium name="DOE Joint Genome Institute"/>
            <person name="Aerts A."/>
            <person name="Atanasova L."/>
            <person name="Chenthamara K."/>
            <person name="Zhang J."/>
            <person name="Grujic M."/>
            <person name="Henrissat B."/>
            <person name="Kuo A."/>
            <person name="Salamov A."/>
            <person name="Lipzen A."/>
            <person name="Labutti K."/>
            <person name="Barry K."/>
            <person name="Miao Y."/>
            <person name="Rahimi M.J."/>
            <person name="Shen Q."/>
            <person name="Grigoriev I.V."/>
            <person name="Kubicek C.P."/>
            <person name="Druzhinina I.S."/>
        </authorList>
    </citation>
    <scope>NUCLEOTIDE SEQUENCE [LARGE SCALE GENOMIC DNA]</scope>
    <source>
        <strain evidence="1 2">ATCC 18648</strain>
    </source>
</reference>
<evidence type="ECO:0000313" key="2">
    <source>
        <dbReference type="Proteomes" id="UP000240760"/>
    </source>
</evidence>
<sequence>MPVWQARSSELLRRQKRSASKCLAFSVTLHLLCGSLSVPVSLSVLVDQILVVFPSFRSIPLARCLWPDRGSELETGPWTLNNES</sequence>
<dbReference type="EMBL" id="KZ679126">
    <property type="protein sequence ID" value="PTB81632.1"/>
    <property type="molecule type" value="Genomic_DNA"/>
</dbReference>
<dbReference type="Proteomes" id="UP000240760">
    <property type="component" value="Unassembled WGS sequence"/>
</dbReference>
<keyword evidence="2" id="KW-1185">Reference proteome</keyword>
<name>A0A2T4CJE4_TRILO</name>
<protein>
    <submittedName>
        <fullName evidence="1">Uncharacterized protein</fullName>
    </submittedName>
</protein>
<evidence type="ECO:0000313" key="1">
    <source>
        <dbReference type="EMBL" id="PTB81632.1"/>
    </source>
</evidence>
<proteinExistence type="predicted"/>
<organism evidence="1 2">
    <name type="scientific">Trichoderma longibrachiatum ATCC 18648</name>
    <dbReference type="NCBI Taxonomy" id="983965"/>
    <lineage>
        <taxon>Eukaryota</taxon>
        <taxon>Fungi</taxon>
        <taxon>Dikarya</taxon>
        <taxon>Ascomycota</taxon>
        <taxon>Pezizomycotina</taxon>
        <taxon>Sordariomycetes</taxon>
        <taxon>Hypocreomycetidae</taxon>
        <taxon>Hypocreales</taxon>
        <taxon>Hypocreaceae</taxon>
        <taxon>Trichoderma</taxon>
    </lineage>
</organism>
<accession>A0A2T4CJE4</accession>
<dbReference type="AlphaFoldDB" id="A0A2T4CJE4"/>
<gene>
    <name evidence="1" type="ORF">M440DRAFT_1396794</name>
</gene>